<proteinExistence type="predicted"/>
<dbReference type="EMBL" id="KF900443">
    <property type="protein sequence ID" value="AIE95191.1"/>
    <property type="molecule type" value="Genomic_DNA"/>
</dbReference>
<accession>A0A075G085</accession>
<dbReference type="AlphaFoldDB" id="A0A075G085"/>
<organism evidence="1">
    <name type="scientific">uncultured marine group II/III euryarchaeote AD1000_59_C09</name>
    <dbReference type="NCBI Taxonomy" id="1457791"/>
    <lineage>
        <taxon>Archaea</taxon>
        <taxon>Methanobacteriati</taxon>
        <taxon>Methanobacteriota</taxon>
        <taxon>environmental samples</taxon>
    </lineage>
</organism>
<sequence>MKDNAQLLLVSGLIMTITLIAVSSTITHSVNLGQHQGERHDLTPLLSTIEDDFPLALEYEIDNAAADTSLPTSFDTTAETFESLFASRGYSLSFTLVSSSEDSGTYTFVYSFQINDGTMYINLDQTVSF</sequence>
<protein>
    <submittedName>
        <fullName evidence="1">Uncharacterized protein</fullName>
    </submittedName>
</protein>
<name>A0A075G085_9EURY</name>
<evidence type="ECO:0000313" key="1">
    <source>
        <dbReference type="EMBL" id="AIE95191.1"/>
    </source>
</evidence>
<reference evidence="1" key="1">
    <citation type="journal article" date="2014" name="Genome Biol. Evol.">
        <title>Pangenome evidence for extensive interdomain horizontal transfer affecting lineage core and shell genes in uncultured planktonic thaumarchaeota and euryarchaeota.</title>
        <authorList>
            <person name="Deschamps P."/>
            <person name="Zivanovic Y."/>
            <person name="Moreira D."/>
            <person name="Rodriguez-Valera F."/>
            <person name="Lopez-Garcia P."/>
        </authorList>
    </citation>
    <scope>NUCLEOTIDE SEQUENCE</scope>
</reference>